<organism evidence="2 3">
    <name type="scientific">Flavobacterium circumlabens</name>
    <dbReference type="NCBI Taxonomy" id="2133765"/>
    <lineage>
        <taxon>Bacteria</taxon>
        <taxon>Pseudomonadati</taxon>
        <taxon>Bacteroidota</taxon>
        <taxon>Flavobacteriia</taxon>
        <taxon>Flavobacteriales</taxon>
        <taxon>Flavobacteriaceae</taxon>
        <taxon>Flavobacterium</taxon>
    </lineage>
</organism>
<dbReference type="Proteomes" id="UP000298340">
    <property type="component" value="Unassembled WGS sequence"/>
</dbReference>
<dbReference type="EMBL" id="QWDN01000694">
    <property type="protein sequence ID" value="TEB40982.1"/>
    <property type="molecule type" value="Genomic_DNA"/>
</dbReference>
<comment type="caution">
    <text evidence="2">The sequence shown here is derived from an EMBL/GenBank/DDBJ whole genome shotgun (WGS) entry which is preliminary data.</text>
</comment>
<evidence type="ECO:0008006" key="4">
    <source>
        <dbReference type="Google" id="ProtNLM"/>
    </source>
</evidence>
<evidence type="ECO:0000313" key="3">
    <source>
        <dbReference type="Proteomes" id="UP000298340"/>
    </source>
</evidence>
<dbReference type="InterPro" id="IPR043504">
    <property type="entry name" value="Peptidase_S1_PA_chymotrypsin"/>
</dbReference>
<name>A0A4Y7U5B7_9FLAO</name>
<proteinExistence type="predicted"/>
<evidence type="ECO:0000256" key="1">
    <source>
        <dbReference type="SAM" id="MobiDB-lite"/>
    </source>
</evidence>
<feature type="non-terminal residue" evidence="2">
    <location>
        <position position="1"/>
    </location>
</feature>
<reference evidence="2 3" key="1">
    <citation type="journal article" date="2018" name="Syst. Appl. Microbiol.">
        <title>Flavobacterium circumlabens sp. nov. and Flavobacterium cupreum sp. nov., two psychrotrophic species isolated from Antarctic environmental samples.</title>
        <authorList>
            <person name="Kralova S."/>
            <person name="Busse H.J."/>
            <person name="Svec P."/>
            <person name="Maslanova I."/>
            <person name="Stankova E."/>
            <person name="Bartak M."/>
            <person name="Sedlacek I."/>
        </authorList>
    </citation>
    <scope>NUCLEOTIDE SEQUENCE [LARGE SCALE GENOMIC DNA]</scope>
    <source>
        <strain evidence="2 3">CCM 8828</strain>
    </source>
</reference>
<feature type="region of interest" description="Disordered" evidence="1">
    <location>
        <begin position="1"/>
        <end position="22"/>
    </location>
</feature>
<dbReference type="Gene3D" id="2.40.10.10">
    <property type="entry name" value="Trypsin-like serine proteases"/>
    <property type="match status" value="2"/>
</dbReference>
<dbReference type="RefSeq" id="WP_134092472.1">
    <property type="nucleotide sequence ID" value="NZ_QWDN01000694.1"/>
</dbReference>
<gene>
    <name evidence="2" type="ORF">D0809_27845</name>
</gene>
<dbReference type="Pfam" id="PF13573">
    <property type="entry name" value="SprB"/>
    <property type="match status" value="2"/>
</dbReference>
<dbReference type="AlphaFoldDB" id="A0A4Y7U5B7"/>
<feature type="non-terminal residue" evidence="2">
    <location>
        <position position="121"/>
    </location>
</feature>
<dbReference type="InterPro" id="IPR025667">
    <property type="entry name" value="SprB_repeat"/>
</dbReference>
<accession>A0A4Y7U5B7</accession>
<protein>
    <recommendedName>
        <fullName evidence="4">Adhesin</fullName>
    </recommendedName>
</protein>
<sequence length="121" mass="11746">GAALSTSSTPQTNVSCNGGANGTATVNVTGGKTAYTYSWSPSGGTGATATGLVMGNYTVTITDAEATQITRSFTITQPPAISLATGASTNVSCFGGSNGTATVIPAGGTGTGTYTYSWSPS</sequence>
<evidence type="ECO:0000313" key="2">
    <source>
        <dbReference type="EMBL" id="TEB40982.1"/>
    </source>
</evidence>